<dbReference type="PANTHER" id="PTHR43948:SF10">
    <property type="entry name" value="MRJ, ISOFORM E"/>
    <property type="match status" value="1"/>
</dbReference>
<keyword evidence="1" id="KW-0143">Chaperone</keyword>
<dbReference type="SUPFAM" id="SSF46565">
    <property type="entry name" value="Chaperone J-domain"/>
    <property type="match status" value="1"/>
</dbReference>
<dbReference type="SUPFAM" id="SSF48452">
    <property type="entry name" value="TPR-like"/>
    <property type="match status" value="1"/>
</dbReference>
<dbReference type="Pfam" id="PF00226">
    <property type="entry name" value="DnaJ"/>
    <property type="match status" value="1"/>
</dbReference>
<dbReference type="OrthoDB" id="9779889at2"/>
<dbReference type="SMART" id="SM00271">
    <property type="entry name" value="DnaJ"/>
    <property type="match status" value="1"/>
</dbReference>
<dbReference type="AlphaFoldDB" id="A0A1I4QH26"/>
<keyword evidence="4" id="KW-1185">Reference proteome</keyword>
<evidence type="ECO:0000313" key="3">
    <source>
        <dbReference type="EMBL" id="SFM39359.1"/>
    </source>
</evidence>
<feature type="domain" description="J" evidence="2">
    <location>
        <begin position="6"/>
        <end position="72"/>
    </location>
</feature>
<dbReference type="PANTHER" id="PTHR43948">
    <property type="entry name" value="DNAJ HOMOLOG SUBFAMILY B"/>
    <property type="match status" value="1"/>
</dbReference>
<proteinExistence type="predicted"/>
<dbReference type="Gene3D" id="1.10.287.110">
    <property type="entry name" value="DnaJ domain"/>
    <property type="match status" value="1"/>
</dbReference>
<gene>
    <name evidence="3" type="ORF">SAMN05421721_104151</name>
</gene>
<dbReference type="Gene3D" id="1.25.40.10">
    <property type="entry name" value="Tetratricopeptide repeat domain"/>
    <property type="match status" value="1"/>
</dbReference>
<dbReference type="STRING" id="195064.SAMN05421721_104151"/>
<accession>A0A1I4QH26</accession>
<sequence length="477" mass="54756">MKRLRTHYDNLQVSENASQEVIRGAYKFLSQKWHPDKNPDQRARAERITRILNDAYAVLSDPQRRREHDRWIADQRRALAFDVTLAVSPGAGEARTFSYGCTEGLQPVLVGPGRRFISLQDGTVLDTRTALHWMTHSVGEEWRDGRFSGHPEFYDAGRAQDAARRFNDRYGCGRETPWRLPSKRELRSLFQRSMVPFKRVLDESVFSPDYRAPYWTRADNLWLQEDRPRLVSLHGDPPPGGNAHPLGRVRLVRGPDPVMLAEAMHQVAQGLLREKEREAALEVLNQGLAHARDTRGMEDRNVVLWIRDLARAHFQGNDYDRAEWWLKEMVQEARKRFGKAHMEVFNSLMDLGYFYKTTQNYLLARDTFMEGYELLRGLEVDEGDEGLLLALLHDLVVLLLMHRQYGQAEEIIRTHLKDLLADGEGAWPARAGMLVLVLGLLRERNGQTGGSRDLFTTFLNALPPPVAGAEDFRRPGL</sequence>
<dbReference type="PROSITE" id="PS50076">
    <property type="entry name" value="DNAJ_2"/>
    <property type="match status" value="1"/>
</dbReference>
<dbReference type="PRINTS" id="PR00625">
    <property type="entry name" value="JDOMAIN"/>
</dbReference>
<evidence type="ECO:0000256" key="1">
    <source>
        <dbReference type="ARBA" id="ARBA00023186"/>
    </source>
</evidence>
<evidence type="ECO:0000313" key="4">
    <source>
        <dbReference type="Proteomes" id="UP000199556"/>
    </source>
</evidence>
<protein>
    <recommendedName>
        <fullName evidence="2">J domain-containing protein</fullName>
    </recommendedName>
</protein>
<organism evidence="3 4">
    <name type="scientific">Ectothiorhodospira mobilis</name>
    <dbReference type="NCBI Taxonomy" id="195064"/>
    <lineage>
        <taxon>Bacteria</taxon>
        <taxon>Pseudomonadati</taxon>
        <taxon>Pseudomonadota</taxon>
        <taxon>Gammaproteobacteria</taxon>
        <taxon>Chromatiales</taxon>
        <taxon>Ectothiorhodospiraceae</taxon>
        <taxon>Ectothiorhodospira</taxon>
    </lineage>
</organism>
<dbReference type="InterPro" id="IPR011990">
    <property type="entry name" value="TPR-like_helical_dom_sf"/>
</dbReference>
<name>A0A1I4QH26_ECTMO</name>
<dbReference type="CDD" id="cd06257">
    <property type="entry name" value="DnaJ"/>
    <property type="match status" value="1"/>
</dbReference>
<dbReference type="InterPro" id="IPR036869">
    <property type="entry name" value="J_dom_sf"/>
</dbReference>
<dbReference type="Proteomes" id="UP000199556">
    <property type="component" value="Unassembled WGS sequence"/>
</dbReference>
<dbReference type="InterPro" id="IPR011460">
    <property type="entry name" value="Lcl_C"/>
</dbReference>
<evidence type="ECO:0000259" key="2">
    <source>
        <dbReference type="PROSITE" id="PS50076"/>
    </source>
</evidence>
<dbReference type="EMBL" id="FOUO01000004">
    <property type="protein sequence ID" value="SFM39359.1"/>
    <property type="molecule type" value="Genomic_DNA"/>
</dbReference>
<dbReference type="RefSeq" id="WP_090484052.1">
    <property type="nucleotide sequence ID" value="NZ_FOUO01000004.1"/>
</dbReference>
<dbReference type="InterPro" id="IPR001623">
    <property type="entry name" value="DnaJ_domain"/>
</dbReference>
<reference evidence="3 4" key="1">
    <citation type="submission" date="2016-10" db="EMBL/GenBank/DDBJ databases">
        <authorList>
            <person name="de Groot N.N."/>
        </authorList>
    </citation>
    <scope>NUCLEOTIDE SEQUENCE [LARGE SCALE GENOMIC DNA]</scope>
    <source>
        <strain evidence="3 4">DSM 4180</strain>
    </source>
</reference>
<dbReference type="Pfam" id="PF07603">
    <property type="entry name" value="Lcl_C"/>
    <property type="match status" value="1"/>
</dbReference>